<dbReference type="PANTHER" id="PTHR35008">
    <property type="entry name" value="BLL4482 PROTEIN-RELATED"/>
    <property type="match status" value="1"/>
</dbReference>
<dbReference type="InterPro" id="IPR051459">
    <property type="entry name" value="Cytochrome_c-type_DH"/>
</dbReference>
<dbReference type="GO" id="GO:0046872">
    <property type="term" value="F:metal ion binding"/>
    <property type="evidence" value="ECO:0007669"/>
    <property type="project" value="UniProtKB-KW"/>
</dbReference>
<feature type="signal peptide" evidence="5">
    <location>
        <begin position="1"/>
        <end position="21"/>
    </location>
</feature>
<organism evidence="7 8">
    <name type="scientific">Persicirhabdus sediminis</name>
    <dbReference type="NCBI Taxonomy" id="454144"/>
    <lineage>
        <taxon>Bacteria</taxon>
        <taxon>Pseudomonadati</taxon>
        <taxon>Verrucomicrobiota</taxon>
        <taxon>Verrucomicrobiia</taxon>
        <taxon>Verrucomicrobiales</taxon>
        <taxon>Verrucomicrobiaceae</taxon>
        <taxon>Persicirhabdus</taxon>
    </lineage>
</organism>
<accession>A0A8J7MGW1</accession>
<evidence type="ECO:0000256" key="5">
    <source>
        <dbReference type="SAM" id="SignalP"/>
    </source>
</evidence>
<dbReference type="Proteomes" id="UP000624703">
    <property type="component" value="Unassembled WGS sequence"/>
</dbReference>
<keyword evidence="2 4" id="KW-0479">Metal-binding</keyword>
<sequence>MKKSLLSIATLTVALFAPAHADEKADLMAAGKAAYGTCQACHGADGKGLKIGDKLMAPPIAGSPFVNGKPDVLALIVLKGVKKEDADYLGIMAPLEAALADDKKLAGVLTYVRNSFGNESAIVTAEEAAKYRAQWAATSSAQSRAKLEELNNAE</sequence>
<keyword evidence="5" id="KW-0732">Signal</keyword>
<dbReference type="PANTHER" id="PTHR35008:SF8">
    <property type="entry name" value="ALCOHOL DEHYDROGENASE CYTOCHROME C SUBUNIT"/>
    <property type="match status" value="1"/>
</dbReference>
<feature type="domain" description="Cytochrome c" evidence="6">
    <location>
        <begin position="26"/>
        <end position="116"/>
    </location>
</feature>
<dbReference type="GO" id="GO:0020037">
    <property type="term" value="F:heme binding"/>
    <property type="evidence" value="ECO:0007669"/>
    <property type="project" value="InterPro"/>
</dbReference>
<dbReference type="Gene3D" id="1.10.760.10">
    <property type="entry name" value="Cytochrome c-like domain"/>
    <property type="match status" value="1"/>
</dbReference>
<evidence type="ECO:0000259" key="6">
    <source>
        <dbReference type="PROSITE" id="PS51007"/>
    </source>
</evidence>
<protein>
    <submittedName>
        <fullName evidence="7">Cytochrome c</fullName>
    </submittedName>
</protein>
<evidence type="ECO:0000313" key="7">
    <source>
        <dbReference type="EMBL" id="MBK1792710.1"/>
    </source>
</evidence>
<dbReference type="RefSeq" id="WP_200312720.1">
    <property type="nucleotide sequence ID" value="NZ_JAENIM010000047.1"/>
</dbReference>
<evidence type="ECO:0000256" key="3">
    <source>
        <dbReference type="ARBA" id="ARBA00023004"/>
    </source>
</evidence>
<evidence type="ECO:0000313" key="8">
    <source>
        <dbReference type="Proteomes" id="UP000624703"/>
    </source>
</evidence>
<dbReference type="Pfam" id="PF00034">
    <property type="entry name" value="Cytochrom_C"/>
    <property type="match status" value="1"/>
</dbReference>
<name>A0A8J7MGW1_9BACT</name>
<feature type="chain" id="PRO_5035279248" evidence="5">
    <location>
        <begin position="22"/>
        <end position="154"/>
    </location>
</feature>
<gene>
    <name evidence="7" type="ORF">JIN82_16220</name>
</gene>
<evidence type="ECO:0000256" key="1">
    <source>
        <dbReference type="ARBA" id="ARBA00022617"/>
    </source>
</evidence>
<evidence type="ECO:0000256" key="4">
    <source>
        <dbReference type="PROSITE-ProRule" id="PRU00433"/>
    </source>
</evidence>
<dbReference type="GO" id="GO:0009055">
    <property type="term" value="F:electron transfer activity"/>
    <property type="evidence" value="ECO:0007669"/>
    <property type="project" value="InterPro"/>
</dbReference>
<dbReference type="EMBL" id="JAENIM010000047">
    <property type="protein sequence ID" value="MBK1792710.1"/>
    <property type="molecule type" value="Genomic_DNA"/>
</dbReference>
<proteinExistence type="predicted"/>
<dbReference type="AlphaFoldDB" id="A0A8J7MGW1"/>
<keyword evidence="3 4" id="KW-0408">Iron</keyword>
<dbReference type="SUPFAM" id="SSF46626">
    <property type="entry name" value="Cytochrome c"/>
    <property type="match status" value="1"/>
</dbReference>
<keyword evidence="8" id="KW-1185">Reference proteome</keyword>
<comment type="caution">
    <text evidence="7">The sequence shown here is derived from an EMBL/GenBank/DDBJ whole genome shotgun (WGS) entry which is preliminary data.</text>
</comment>
<keyword evidence="1 4" id="KW-0349">Heme</keyword>
<dbReference type="InterPro" id="IPR036909">
    <property type="entry name" value="Cyt_c-like_dom_sf"/>
</dbReference>
<dbReference type="InterPro" id="IPR009056">
    <property type="entry name" value="Cyt_c-like_dom"/>
</dbReference>
<evidence type="ECO:0000256" key="2">
    <source>
        <dbReference type="ARBA" id="ARBA00022723"/>
    </source>
</evidence>
<dbReference type="PROSITE" id="PS51007">
    <property type="entry name" value="CYTC"/>
    <property type="match status" value="1"/>
</dbReference>
<reference evidence="7" key="1">
    <citation type="submission" date="2021-01" db="EMBL/GenBank/DDBJ databases">
        <title>Modified the classification status of verrucomicrobia.</title>
        <authorList>
            <person name="Feng X."/>
        </authorList>
    </citation>
    <scope>NUCLEOTIDE SEQUENCE</scope>
    <source>
        <strain evidence="7">_KCTC 22039</strain>
    </source>
</reference>